<reference evidence="1" key="1">
    <citation type="submission" date="2023-04" db="EMBL/GenBank/DDBJ databases">
        <title>A chromosome-level genome assembly of the parasitoid wasp Eretmocerus hayati.</title>
        <authorList>
            <person name="Zhong Y."/>
            <person name="Liu S."/>
            <person name="Liu Y."/>
        </authorList>
    </citation>
    <scope>NUCLEOTIDE SEQUENCE</scope>
    <source>
        <strain evidence="1">ZJU_SS_LIU_2023</strain>
    </source>
</reference>
<sequence>MYLKFFLDLEAGNSDLDKAVTKGQEATALSLWNQGADFTTQNSRGETPFHIAFHKNLPRVVEKILTNYKNFVNNVTDNNGLSCLHIASSFRGKIGIAPVEFSAAAMETPALLYSSALTWRPQAAATLTTALSFFSRRFSSVQPLLRITSCILLFVSFQVFNSHLEVCQSGSFSFNQLGDLSYSLDDMDSDENDFNKNIIDLEADHNDDVFKEPKDAKDFAGQTWPKEQNGVKKEQIDEHYRKMDIPLSWRHSIEQSMNASTENMG</sequence>
<keyword evidence="2" id="KW-1185">Reference proteome</keyword>
<organism evidence="1 2">
    <name type="scientific">Eretmocerus hayati</name>
    <dbReference type="NCBI Taxonomy" id="131215"/>
    <lineage>
        <taxon>Eukaryota</taxon>
        <taxon>Metazoa</taxon>
        <taxon>Ecdysozoa</taxon>
        <taxon>Arthropoda</taxon>
        <taxon>Hexapoda</taxon>
        <taxon>Insecta</taxon>
        <taxon>Pterygota</taxon>
        <taxon>Neoptera</taxon>
        <taxon>Endopterygota</taxon>
        <taxon>Hymenoptera</taxon>
        <taxon>Apocrita</taxon>
        <taxon>Proctotrupomorpha</taxon>
        <taxon>Chalcidoidea</taxon>
        <taxon>Aphelinidae</taxon>
        <taxon>Aphelininae</taxon>
        <taxon>Eretmocerus</taxon>
    </lineage>
</organism>
<gene>
    <name evidence="1" type="ORF">QAD02_013559</name>
</gene>
<evidence type="ECO:0000313" key="1">
    <source>
        <dbReference type="EMBL" id="KAJ8677772.1"/>
    </source>
</evidence>
<comment type="caution">
    <text evidence="1">The sequence shown here is derived from an EMBL/GenBank/DDBJ whole genome shotgun (WGS) entry which is preliminary data.</text>
</comment>
<protein>
    <submittedName>
        <fullName evidence="1">Uncharacterized protein</fullName>
    </submittedName>
</protein>
<dbReference type="EMBL" id="CM056742">
    <property type="protein sequence ID" value="KAJ8677772.1"/>
    <property type="molecule type" value="Genomic_DNA"/>
</dbReference>
<name>A0ACC2P5R1_9HYME</name>
<evidence type="ECO:0000313" key="2">
    <source>
        <dbReference type="Proteomes" id="UP001239111"/>
    </source>
</evidence>
<accession>A0ACC2P5R1</accession>
<proteinExistence type="predicted"/>
<dbReference type="Proteomes" id="UP001239111">
    <property type="component" value="Chromosome 2"/>
</dbReference>